<feature type="domain" description="HTH cro/C1-type" evidence="1">
    <location>
        <begin position="14"/>
        <end position="66"/>
    </location>
</feature>
<dbReference type="SMART" id="SM00530">
    <property type="entry name" value="HTH_XRE"/>
    <property type="match status" value="1"/>
</dbReference>
<proteinExistence type="predicted"/>
<dbReference type="InterPro" id="IPR010982">
    <property type="entry name" value="Lambda_DNA-bd_dom_sf"/>
</dbReference>
<reference evidence="2 3" key="1">
    <citation type="journal article" date="2012" name="Genet. Mol. Biol.">
        <title>Analysis of 16S rRNA and mxaF genes revealing insights into Methylobacterium niche-specific plant association.</title>
        <authorList>
            <person name="Dourado M.N."/>
            <person name="Andreote F.D."/>
            <person name="Dini-Andreote F."/>
            <person name="Conti R."/>
            <person name="Araujo J.M."/>
            <person name="Araujo W.L."/>
        </authorList>
    </citation>
    <scope>NUCLEOTIDE SEQUENCE [LARGE SCALE GENOMIC DNA]</scope>
    <source>
        <strain evidence="2 3">TC3-10</strain>
    </source>
</reference>
<dbReference type="RefSeq" id="WP_331303303.1">
    <property type="nucleotide sequence ID" value="NZ_MLCA01000010.1"/>
</dbReference>
<sequence>MSNYREPLPVGLLIRNRRRGLGLSQNDLARQLGISQGSISKLERGLGGEQHASRILAVLGIDLGMKTAALMAPG</sequence>
<dbReference type="PROSITE" id="PS50943">
    <property type="entry name" value="HTH_CROC1"/>
    <property type="match status" value="1"/>
</dbReference>
<name>A0ABU7TUJ6_9HYPH</name>
<dbReference type="EMBL" id="MLCA01000010">
    <property type="protein sequence ID" value="MEE7493024.1"/>
    <property type="molecule type" value="Genomic_DNA"/>
</dbReference>
<evidence type="ECO:0000313" key="3">
    <source>
        <dbReference type="Proteomes" id="UP001355206"/>
    </source>
</evidence>
<protein>
    <submittedName>
        <fullName evidence="2">Transcriptional regulator</fullName>
    </submittedName>
</protein>
<dbReference type="InterPro" id="IPR001387">
    <property type="entry name" value="Cro/C1-type_HTH"/>
</dbReference>
<gene>
    <name evidence="2" type="ORF">MOTC310_22120</name>
</gene>
<organism evidence="2 3">
    <name type="scientific">Methylobacterium oryzae</name>
    <dbReference type="NCBI Taxonomy" id="334852"/>
    <lineage>
        <taxon>Bacteria</taxon>
        <taxon>Pseudomonadati</taxon>
        <taxon>Pseudomonadota</taxon>
        <taxon>Alphaproteobacteria</taxon>
        <taxon>Hyphomicrobiales</taxon>
        <taxon>Methylobacteriaceae</taxon>
        <taxon>Methylobacterium</taxon>
    </lineage>
</organism>
<comment type="caution">
    <text evidence="2">The sequence shown here is derived from an EMBL/GenBank/DDBJ whole genome shotgun (WGS) entry which is preliminary data.</text>
</comment>
<dbReference type="Gene3D" id="1.10.260.40">
    <property type="entry name" value="lambda repressor-like DNA-binding domains"/>
    <property type="match status" value="1"/>
</dbReference>
<dbReference type="CDD" id="cd00093">
    <property type="entry name" value="HTH_XRE"/>
    <property type="match status" value="1"/>
</dbReference>
<dbReference type="SUPFAM" id="SSF47413">
    <property type="entry name" value="lambda repressor-like DNA-binding domains"/>
    <property type="match status" value="1"/>
</dbReference>
<dbReference type="Proteomes" id="UP001355206">
    <property type="component" value="Unassembled WGS sequence"/>
</dbReference>
<dbReference type="Pfam" id="PF01381">
    <property type="entry name" value="HTH_3"/>
    <property type="match status" value="1"/>
</dbReference>
<evidence type="ECO:0000259" key="1">
    <source>
        <dbReference type="PROSITE" id="PS50943"/>
    </source>
</evidence>
<accession>A0ABU7TUJ6</accession>
<evidence type="ECO:0000313" key="2">
    <source>
        <dbReference type="EMBL" id="MEE7493024.1"/>
    </source>
</evidence>
<keyword evidence="3" id="KW-1185">Reference proteome</keyword>